<keyword evidence="6" id="KW-0472">Membrane</keyword>
<dbReference type="PROSITE" id="PS00211">
    <property type="entry name" value="ABC_TRANSPORTER_1"/>
    <property type="match status" value="1"/>
</dbReference>
<dbReference type="AlphaFoldDB" id="A0A075K0M0"/>
<evidence type="ECO:0000256" key="5">
    <source>
        <dbReference type="ARBA" id="ARBA00022967"/>
    </source>
</evidence>
<keyword evidence="4" id="KW-0067">ATP-binding</keyword>
<dbReference type="GO" id="GO:0022857">
    <property type="term" value="F:transmembrane transporter activity"/>
    <property type="evidence" value="ECO:0007669"/>
    <property type="project" value="InterPro"/>
</dbReference>
<keyword evidence="1" id="KW-0813">Transport</keyword>
<dbReference type="HOGENOM" id="CLU_000604_1_2_6"/>
<keyword evidence="9" id="KW-1185">Reference proteome</keyword>
<evidence type="ECO:0000256" key="4">
    <source>
        <dbReference type="ARBA" id="ARBA00022840"/>
    </source>
</evidence>
<feature type="domain" description="ABC transporter" evidence="7">
    <location>
        <begin position="12"/>
        <end position="212"/>
    </location>
</feature>
<evidence type="ECO:0000313" key="8">
    <source>
        <dbReference type="EMBL" id="AIF47684.1"/>
    </source>
</evidence>
<dbReference type="InterPro" id="IPR005895">
    <property type="entry name" value="ABC_transptr_haem_export_CcmA"/>
</dbReference>
<dbReference type="InterPro" id="IPR003593">
    <property type="entry name" value="AAA+_ATPase"/>
</dbReference>
<keyword evidence="5" id="KW-1278">Translocase</keyword>
<dbReference type="Gene3D" id="3.40.50.300">
    <property type="entry name" value="P-loop containing nucleotide triphosphate hydrolases"/>
    <property type="match status" value="1"/>
</dbReference>
<dbReference type="GO" id="GO:0017004">
    <property type="term" value="P:cytochrome complex assembly"/>
    <property type="evidence" value="ECO:0007669"/>
    <property type="project" value="UniProtKB-KW"/>
</dbReference>
<dbReference type="GO" id="GO:0005524">
    <property type="term" value="F:ATP binding"/>
    <property type="evidence" value="ECO:0007669"/>
    <property type="project" value="UniProtKB-KW"/>
</dbReference>
<dbReference type="GO" id="GO:0016887">
    <property type="term" value="F:ATP hydrolysis activity"/>
    <property type="evidence" value="ECO:0007669"/>
    <property type="project" value="InterPro"/>
</dbReference>
<reference evidence="8 9" key="1">
    <citation type="submission" date="2014-07" db="EMBL/GenBank/DDBJ databases">
        <title>Complete Genome Sequence of Dyella japonica Strain A8 Isolated from Malaysian Tropical Soil.</title>
        <authorList>
            <person name="Hui R.K.H."/>
            <person name="Chen J.-W."/>
            <person name="Chan K.-G."/>
            <person name="Leung F.C.C."/>
        </authorList>
    </citation>
    <scope>NUCLEOTIDE SEQUENCE [LARGE SCALE GENOMIC DNA]</scope>
    <source>
        <strain evidence="8 9">A8</strain>
    </source>
</reference>
<dbReference type="SUPFAM" id="SSF52540">
    <property type="entry name" value="P-loop containing nucleoside triphosphate hydrolases"/>
    <property type="match status" value="1"/>
</dbReference>
<dbReference type="InterPro" id="IPR017871">
    <property type="entry name" value="ABC_transporter-like_CS"/>
</dbReference>
<dbReference type="EMBL" id="CP008884">
    <property type="protein sequence ID" value="AIF47684.1"/>
    <property type="molecule type" value="Genomic_DNA"/>
</dbReference>
<dbReference type="InterPro" id="IPR027417">
    <property type="entry name" value="P-loop_NTPase"/>
</dbReference>
<dbReference type="Proteomes" id="UP000027987">
    <property type="component" value="Chromosome"/>
</dbReference>
<dbReference type="InterPro" id="IPR003439">
    <property type="entry name" value="ABC_transporter-like_ATP-bd"/>
</dbReference>
<evidence type="ECO:0000256" key="1">
    <source>
        <dbReference type="ARBA" id="ARBA00022448"/>
    </source>
</evidence>
<evidence type="ECO:0000256" key="6">
    <source>
        <dbReference type="ARBA" id="ARBA00023136"/>
    </source>
</evidence>
<dbReference type="RefSeq" id="WP_019466005.1">
    <property type="nucleotide sequence ID" value="NZ_ALOY01000167.1"/>
</dbReference>
<dbReference type="NCBIfam" id="TIGR01189">
    <property type="entry name" value="ccmA"/>
    <property type="match status" value="1"/>
</dbReference>
<dbReference type="OrthoDB" id="9800654at2"/>
<organism evidence="8 9">
    <name type="scientific">Dyella japonica A8</name>
    <dbReference type="NCBI Taxonomy" id="1217721"/>
    <lineage>
        <taxon>Bacteria</taxon>
        <taxon>Pseudomonadati</taxon>
        <taxon>Pseudomonadota</taxon>
        <taxon>Gammaproteobacteria</taxon>
        <taxon>Lysobacterales</taxon>
        <taxon>Rhodanobacteraceae</taxon>
        <taxon>Dyella</taxon>
    </lineage>
</organism>
<evidence type="ECO:0000256" key="3">
    <source>
        <dbReference type="ARBA" id="ARBA00022748"/>
    </source>
</evidence>
<dbReference type="KEGG" id="dja:HY57_10625"/>
<dbReference type="PROSITE" id="PS50893">
    <property type="entry name" value="ABC_TRANSPORTER_2"/>
    <property type="match status" value="1"/>
</dbReference>
<keyword evidence="2" id="KW-0547">Nucleotide-binding</keyword>
<accession>A0A075K0M0</accession>
<dbReference type="PANTHER" id="PTHR43499">
    <property type="entry name" value="ABC TRANSPORTER I FAMILY MEMBER 1"/>
    <property type="match status" value="1"/>
</dbReference>
<evidence type="ECO:0000259" key="7">
    <source>
        <dbReference type="PROSITE" id="PS50893"/>
    </source>
</evidence>
<evidence type="ECO:0000256" key="2">
    <source>
        <dbReference type="ARBA" id="ARBA00022741"/>
    </source>
</evidence>
<dbReference type="NCBIfam" id="NF010061">
    <property type="entry name" value="PRK13538.1"/>
    <property type="match status" value="1"/>
</dbReference>
<proteinExistence type="predicted"/>
<dbReference type="STRING" id="1217721.HY57_10625"/>
<sequence length="212" mass="22927">MTASAAVAQPLLEARALTFYRQDEPVFGPLDFCLREGEIALVEGDNGSGKTTLLRILAGLLHIDEGSLDWRGQPWRRIEHLGDTLFLGHHLGLKSDLSARENLAVAAGLYGARDGRTVEGVLANIGLAGYEDEPVRRLSAGQKKRAALARLLLLPATLWLLDEPYANLDRTGIELVNRLLAQHAAEGGAALVTSHGAVSFLNGEPKRIRMHA</sequence>
<dbReference type="PATRIC" id="fig|1217721.7.peg.2197"/>
<evidence type="ECO:0000313" key="9">
    <source>
        <dbReference type="Proteomes" id="UP000027987"/>
    </source>
</evidence>
<keyword evidence="3" id="KW-0201">Cytochrome c-type biogenesis</keyword>
<protein>
    <submittedName>
        <fullName evidence="8">Cytochrome C biogenesis protein CcmA</fullName>
    </submittedName>
</protein>
<gene>
    <name evidence="8" type="ORF">HY57_10625</name>
</gene>
<dbReference type="Pfam" id="PF00005">
    <property type="entry name" value="ABC_tran"/>
    <property type="match status" value="1"/>
</dbReference>
<dbReference type="PANTHER" id="PTHR43499:SF1">
    <property type="entry name" value="ABC TRANSPORTER I FAMILY MEMBER 1"/>
    <property type="match status" value="1"/>
</dbReference>
<name>A0A075K0M0_9GAMM</name>
<dbReference type="SMART" id="SM00382">
    <property type="entry name" value="AAA"/>
    <property type="match status" value="1"/>
</dbReference>